<evidence type="ECO:0000256" key="1">
    <source>
        <dbReference type="SAM" id="Phobius"/>
    </source>
</evidence>
<keyword evidence="1" id="KW-0812">Transmembrane</keyword>
<feature type="transmembrane region" description="Helical" evidence="1">
    <location>
        <begin position="31"/>
        <end position="48"/>
    </location>
</feature>
<keyword evidence="1" id="KW-0472">Membrane</keyword>
<organism evidence="2 3">
    <name type="scientific">Flavobacterium celericrescens</name>
    <dbReference type="NCBI Taxonomy" id="2709780"/>
    <lineage>
        <taxon>Bacteria</taxon>
        <taxon>Pseudomonadati</taxon>
        <taxon>Bacteroidota</taxon>
        <taxon>Flavobacteriia</taxon>
        <taxon>Flavobacteriales</taxon>
        <taxon>Flavobacteriaceae</taxon>
        <taxon>Flavobacterium</taxon>
    </lineage>
</organism>
<reference evidence="2 3" key="1">
    <citation type="submission" date="2020-02" db="EMBL/GenBank/DDBJ databases">
        <authorList>
            <person name="Chen W.-M."/>
        </authorList>
    </citation>
    <scope>NUCLEOTIDE SEQUENCE [LARGE SCALE GENOMIC DNA]</scope>
    <source>
        <strain evidence="2 3">TWA-26</strain>
    </source>
</reference>
<dbReference type="Proteomes" id="UP000761423">
    <property type="component" value="Unassembled WGS sequence"/>
</dbReference>
<name>A0ABX0I9H5_9FLAO</name>
<dbReference type="EMBL" id="JAAJBV010000002">
    <property type="protein sequence ID" value="NHM03834.1"/>
    <property type="molecule type" value="Genomic_DNA"/>
</dbReference>
<evidence type="ECO:0008006" key="4">
    <source>
        <dbReference type="Google" id="ProtNLM"/>
    </source>
</evidence>
<evidence type="ECO:0000313" key="3">
    <source>
        <dbReference type="Proteomes" id="UP000761423"/>
    </source>
</evidence>
<feature type="transmembrane region" description="Helical" evidence="1">
    <location>
        <begin position="172"/>
        <end position="193"/>
    </location>
</feature>
<gene>
    <name evidence="2" type="ORF">G4L40_03850</name>
</gene>
<feature type="transmembrane region" description="Helical" evidence="1">
    <location>
        <begin position="199"/>
        <end position="222"/>
    </location>
</feature>
<feature type="transmembrane region" description="Helical" evidence="1">
    <location>
        <begin position="110"/>
        <end position="131"/>
    </location>
</feature>
<feature type="transmembrane region" description="Helical" evidence="1">
    <location>
        <begin position="79"/>
        <end position="98"/>
    </location>
</feature>
<feature type="transmembrane region" description="Helical" evidence="1">
    <location>
        <begin position="55"/>
        <end position="73"/>
    </location>
</feature>
<keyword evidence="3" id="KW-1185">Reference proteome</keyword>
<accession>A0ABX0I9H5</accession>
<protein>
    <recommendedName>
        <fullName evidence="4">YhhN-like protein</fullName>
    </recommendedName>
</protein>
<proteinExistence type="predicted"/>
<sequence length="238" mass="27951">MVKINSALLLYFAAVIFYVIAVMIGSDNLELFCKPIIIPSIYYFYYISVKGKANFLFTISILSFFIGEILHLISREDFLISGLIFFGIPYFIIIYFIGQDFLFYSKKKKYNISNVSFYIVLLLLFYLLYNVLSFINESSQLEFSIYIMYGIQLFVMGILTFLIQFNFNNRTVLYMVLAVTTFIVSDLFFVFTLRMKDEIALKLINIITQQLSYFFYVGYFIYRTKFLMYGKGSISIGE</sequence>
<keyword evidence="1" id="KW-1133">Transmembrane helix</keyword>
<comment type="caution">
    <text evidence="2">The sequence shown here is derived from an EMBL/GenBank/DDBJ whole genome shotgun (WGS) entry which is preliminary data.</text>
</comment>
<evidence type="ECO:0000313" key="2">
    <source>
        <dbReference type="EMBL" id="NHM03834.1"/>
    </source>
</evidence>
<feature type="transmembrane region" description="Helical" evidence="1">
    <location>
        <begin position="7"/>
        <end position="25"/>
    </location>
</feature>
<feature type="transmembrane region" description="Helical" evidence="1">
    <location>
        <begin position="143"/>
        <end position="165"/>
    </location>
</feature>
<dbReference type="RefSeq" id="WP_166235841.1">
    <property type="nucleotide sequence ID" value="NZ_JAAJBV010000002.1"/>
</dbReference>